<proteinExistence type="predicted"/>
<dbReference type="PROSITE" id="PS51257">
    <property type="entry name" value="PROKAR_LIPOPROTEIN"/>
    <property type="match status" value="1"/>
</dbReference>
<comment type="caution">
    <text evidence="1">The sequence shown here is derived from an EMBL/GenBank/DDBJ whole genome shotgun (WGS) entry which is preliminary data.</text>
</comment>
<sequence>MKSLYLGLICLLLVSACKSEKEDIVIDEEKNELTIAEKIANAHGYEHWKNVSEVKFTFKVDRDTIKEKGRSWVWNPKQDKIKMTAGETSVEYIRSQMDSTHIRVDRGFINDKFWLLVPFQLVWDTSATISEPEKAESPINKEQLDMITITYPNEGGYTPGDAYDIYYDGNYMIKEWVFRQGNSAEPSLANTFENYKDFNGIKIAIDHKKDDGNWNLNFTDVSITLE</sequence>
<keyword evidence="2" id="KW-1185">Reference proteome</keyword>
<organism evidence="1 2">
    <name type="scientific">Winogradskyella luteola</name>
    <dbReference type="NCBI Taxonomy" id="2828330"/>
    <lineage>
        <taxon>Bacteria</taxon>
        <taxon>Pseudomonadati</taxon>
        <taxon>Bacteroidota</taxon>
        <taxon>Flavobacteriia</taxon>
        <taxon>Flavobacteriales</taxon>
        <taxon>Flavobacteriaceae</taxon>
        <taxon>Winogradskyella</taxon>
    </lineage>
</organism>
<accession>A0A9X1F9V5</accession>
<dbReference type="Proteomes" id="UP001138894">
    <property type="component" value="Unassembled WGS sequence"/>
</dbReference>
<dbReference type="EMBL" id="JAGSPD010000009">
    <property type="protein sequence ID" value="MBV7269834.1"/>
    <property type="molecule type" value="Genomic_DNA"/>
</dbReference>
<name>A0A9X1F9V5_9FLAO</name>
<reference evidence="1" key="1">
    <citation type="submission" date="2021-04" db="EMBL/GenBank/DDBJ databases">
        <authorList>
            <person name="Pira H."/>
            <person name="Risdian C."/>
            <person name="Wink J."/>
        </authorList>
    </citation>
    <scope>NUCLEOTIDE SEQUENCE</scope>
    <source>
        <strain evidence="1">WHY3</strain>
    </source>
</reference>
<dbReference type="AlphaFoldDB" id="A0A9X1F9V5"/>
<protein>
    <submittedName>
        <fullName evidence="1">Uncharacterized protein</fullName>
    </submittedName>
</protein>
<evidence type="ECO:0000313" key="2">
    <source>
        <dbReference type="Proteomes" id="UP001138894"/>
    </source>
</evidence>
<dbReference type="RefSeq" id="WP_218546697.1">
    <property type="nucleotide sequence ID" value="NZ_JAGSPD010000009.1"/>
</dbReference>
<gene>
    <name evidence="1" type="ORF">KCG49_11610</name>
</gene>
<evidence type="ECO:0000313" key="1">
    <source>
        <dbReference type="EMBL" id="MBV7269834.1"/>
    </source>
</evidence>